<proteinExistence type="predicted"/>
<organism evidence="1 2">
    <name type="scientific">Fusobacterium canifelinum</name>
    <dbReference type="NCBI Taxonomy" id="285729"/>
    <lineage>
        <taxon>Bacteria</taxon>
        <taxon>Fusobacteriati</taxon>
        <taxon>Fusobacteriota</taxon>
        <taxon>Fusobacteriia</taxon>
        <taxon>Fusobacteriales</taxon>
        <taxon>Fusobacteriaceae</taxon>
        <taxon>Fusobacterium</taxon>
    </lineage>
</organism>
<accession>A0ABX7CER7</accession>
<protein>
    <recommendedName>
        <fullName evidence="3">Restriction endonuclease</fullName>
    </recommendedName>
</protein>
<dbReference type="RefSeq" id="WP_201627403.1">
    <property type="nucleotide sequence ID" value="NZ_CP068114.1"/>
</dbReference>
<sequence>MDIYMNFFNKFDYDVRKTKDARWIDQKCTYDVLWIIADCILEYVDNSSNCEFTVSDIWHSNYARENIIEIFSKPDPQLKAGNEYDKYFGQPIKLFSYSGLLNTQKKKNINYYSINNRELLEKIALKPTNALEFLYKYIMKVLEDSNLLNEFNKFFEIQTKEEYKNVKDKFTEFTINNTNINGKTECGRIFTKIINPLAFKLKKLGSEKGRISKHIITLNNLQYNRSNWRDNLSGKEKNVTRSEYVNEDAKGKIEAMTSYKVMKAKKSIRKFNDLFYDGKSEIFQESESVNATQAHHIFAQADYPIIADYLENLIMLTPNQHFSMAHPNNNTQYIDKDFQYICLISKFSKIYENLTSNQDNPENQFYSFEDYKFVLNTGLNTEKFSTISYQNFISILDMIDNFYSENIQNNKYSFLIKDNKKIL</sequence>
<keyword evidence="2" id="KW-1185">Reference proteome</keyword>
<gene>
    <name evidence="1" type="ORF">I6I83_01750</name>
</gene>
<dbReference type="Proteomes" id="UP000595375">
    <property type="component" value="Chromosome"/>
</dbReference>
<evidence type="ECO:0000313" key="1">
    <source>
        <dbReference type="EMBL" id="QQS87894.1"/>
    </source>
</evidence>
<evidence type="ECO:0008006" key="3">
    <source>
        <dbReference type="Google" id="ProtNLM"/>
    </source>
</evidence>
<name>A0ABX7CER7_9FUSO</name>
<dbReference type="EMBL" id="CP068114">
    <property type="protein sequence ID" value="QQS87894.1"/>
    <property type="molecule type" value="Genomic_DNA"/>
</dbReference>
<evidence type="ECO:0000313" key="2">
    <source>
        <dbReference type="Proteomes" id="UP000595375"/>
    </source>
</evidence>
<reference evidence="1 2" key="1">
    <citation type="submission" date="2021-01" db="EMBL/GenBank/DDBJ databases">
        <title>FDA dAtabase for Regulatory Grade micrObial Sequences (FDA-ARGOS): Supporting development and validation of Infectious Disease Dx tests.</title>
        <authorList>
            <person name="Sproer C."/>
            <person name="Gronow S."/>
            <person name="Severitt S."/>
            <person name="Schroder I."/>
            <person name="Tallon L."/>
            <person name="Sadzewicz L."/>
            <person name="Zhao X."/>
            <person name="Boylan J."/>
            <person name="Ott S."/>
            <person name="Bowen H."/>
            <person name="Vavikolanu K."/>
            <person name="Mehta A."/>
            <person name="Aluvathingal J."/>
            <person name="Nadendla S."/>
            <person name="Lowell S."/>
            <person name="Myers T."/>
            <person name="Yan Y."/>
            <person name="Sichtig H."/>
        </authorList>
    </citation>
    <scope>NUCLEOTIDE SEQUENCE [LARGE SCALE GENOMIC DNA]</scope>
    <source>
        <strain evidence="1 2">FDAARGOS_1126</strain>
    </source>
</reference>